<protein>
    <submittedName>
        <fullName evidence="3">MCE family protein</fullName>
    </submittedName>
</protein>
<keyword evidence="1" id="KW-0472">Membrane</keyword>
<gene>
    <name evidence="3" type="ORF">H7K38_06085</name>
</gene>
<accession>A0AA42BY16</accession>
<sequence>MTTATGPAGKINPPRNPPYKFAGFALLLVAAVVFFAVFWQFRGNFTAKTQLSMLASRAGLVMDPGSKVTYNGVEIGRVAKISETVHSRRRPSCRCWRRGLGW</sequence>
<dbReference type="InterPro" id="IPR003399">
    <property type="entry name" value="Mce/MlaD"/>
</dbReference>
<dbReference type="Proteomes" id="UP001141650">
    <property type="component" value="Unassembled WGS sequence"/>
</dbReference>
<keyword evidence="1" id="KW-1133">Transmembrane helix</keyword>
<dbReference type="Pfam" id="PF02470">
    <property type="entry name" value="MlaD"/>
    <property type="match status" value="1"/>
</dbReference>
<evidence type="ECO:0000313" key="3">
    <source>
        <dbReference type="EMBL" id="MCV7378222.1"/>
    </source>
</evidence>
<reference evidence="3" key="1">
    <citation type="submission" date="2020-07" db="EMBL/GenBank/DDBJ databases">
        <authorList>
            <person name="Pettersson B.M.F."/>
            <person name="Behra P.R.K."/>
            <person name="Ramesh M."/>
            <person name="Das S."/>
            <person name="Dasgupta S."/>
            <person name="Kirsebom L.A."/>
        </authorList>
    </citation>
    <scope>NUCLEOTIDE SEQUENCE</scope>
    <source>
        <strain evidence="3">CCUG 55640</strain>
    </source>
</reference>
<name>A0AA42BY16_9MYCO</name>
<evidence type="ECO:0000259" key="2">
    <source>
        <dbReference type="Pfam" id="PF02470"/>
    </source>
</evidence>
<dbReference type="EMBL" id="JACKVH010000012">
    <property type="protein sequence ID" value="MCV7378222.1"/>
    <property type="molecule type" value="Genomic_DNA"/>
</dbReference>
<keyword evidence="1" id="KW-0812">Transmembrane</keyword>
<dbReference type="AlphaFoldDB" id="A0AA42BY16"/>
<feature type="domain" description="Mce/MlaD" evidence="2">
    <location>
        <begin position="49"/>
        <end position="82"/>
    </location>
</feature>
<feature type="transmembrane region" description="Helical" evidence="1">
    <location>
        <begin position="21"/>
        <end position="41"/>
    </location>
</feature>
<proteinExistence type="predicted"/>
<comment type="caution">
    <text evidence="3">The sequence shown here is derived from an EMBL/GenBank/DDBJ whole genome shotgun (WGS) entry which is preliminary data.</text>
</comment>
<evidence type="ECO:0000313" key="4">
    <source>
        <dbReference type="Proteomes" id="UP001141650"/>
    </source>
</evidence>
<reference evidence="3" key="2">
    <citation type="journal article" date="2022" name="BMC Genomics">
        <title>Comparative genome analysis of mycobacteria focusing on tRNA and non-coding RNA.</title>
        <authorList>
            <person name="Behra P.R.K."/>
            <person name="Pettersson B.M.F."/>
            <person name="Ramesh M."/>
            <person name="Das S."/>
            <person name="Dasgupta S."/>
            <person name="Kirsebom L.A."/>
        </authorList>
    </citation>
    <scope>NUCLEOTIDE SEQUENCE</scope>
    <source>
        <strain evidence="3">CCUG 55640</strain>
    </source>
</reference>
<evidence type="ECO:0000256" key="1">
    <source>
        <dbReference type="SAM" id="Phobius"/>
    </source>
</evidence>
<organism evidence="3 4">
    <name type="scientific">Mycobacterium alsense</name>
    <dbReference type="NCBI Taxonomy" id="324058"/>
    <lineage>
        <taxon>Bacteria</taxon>
        <taxon>Bacillati</taxon>
        <taxon>Actinomycetota</taxon>
        <taxon>Actinomycetes</taxon>
        <taxon>Mycobacteriales</taxon>
        <taxon>Mycobacteriaceae</taxon>
        <taxon>Mycobacterium</taxon>
    </lineage>
</organism>